<feature type="signal peptide" evidence="3">
    <location>
        <begin position="1"/>
        <end position="19"/>
    </location>
</feature>
<dbReference type="GO" id="GO:0016787">
    <property type="term" value="F:hydrolase activity"/>
    <property type="evidence" value="ECO:0007669"/>
    <property type="project" value="UniProtKB-KW"/>
</dbReference>
<sequence length="544" mass="59724">MKGLLKVVGLQLGLSLALAKPCEPRDGEPKWADIPVSSGTLEWVPCYAKADCARLEVPMDYDDPEGAKVILAVIRHKATDTENYKGPVIFNSGGPNNSGVDWLEDPDGMRPEFVHSLIGKNHDIVMYDPRSYSRSVPRISCWATEQRRNLWAVSSPGIAAQYDDPAFLATLQHRARIENSACADMMGDSGILEHVSTTHSARDLHSLMTALGQEKLRYLGQSYGCLLGTFFASMYPDKVERLVCDGNIDPREVLNGNFATKPGDTDQLLDFFAESCAADEQCLLHLPSSKDVRKRVDTILENSRFAPAFASLGQWDYNIHPPTFTALLTQILPGGIGNPYWTFGGIAFALALVEQGGMGTAENLLAETSWPSESAFTDTIYRSPHDPDAGRKGFSNKYPITEDWTICNDLPAMPEDLGEFKAILDEARAQDQLAAAVVGQVLNCMGRQVRAKGLYTGPFGGNTSHPILFTNARVDPSTSVRMAYSNAEIFTDSSLLVYEAVGHSVMWLSQCVMDHINKYYQDGTLPPEDAKCQVDVPIDWSSPV</sequence>
<dbReference type="InterPro" id="IPR000073">
    <property type="entry name" value="AB_hydrolase_1"/>
</dbReference>
<gene>
    <name evidence="6" type="ORF">B0T11DRAFT_344467</name>
</gene>
<feature type="chain" id="PRO_5035464406" evidence="3">
    <location>
        <begin position="20"/>
        <end position="544"/>
    </location>
</feature>
<dbReference type="Gene3D" id="3.40.50.1820">
    <property type="entry name" value="alpha/beta hydrolase"/>
    <property type="match status" value="1"/>
</dbReference>
<dbReference type="InterPro" id="IPR051601">
    <property type="entry name" value="Serine_prot/Carboxylest_S33"/>
</dbReference>
<reference evidence="6" key="1">
    <citation type="journal article" date="2021" name="Nat. Commun.">
        <title>Genetic determinants of endophytism in the Arabidopsis root mycobiome.</title>
        <authorList>
            <person name="Mesny F."/>
            <person name="Miyauchi S."/>
            <person name="Thiergart T."/>
            <person name="Pickel B."/>
            <person name="Atanasova L."/>
            <person name="Karlsson M."/>
            <person name="Huettel B."/>
            <person name="Barry K.W."/>
            <person name="Haridas S."/>
            <person name="Chen C."/>
            <person name="Bauer D."/>
            <person name="Andreopoulos W."/>
            <person name="Pangilinan J."/>
            <person name="LaButti K."/>
            <person name="Riley R."/>
            <person name="Lipzen A."/>
            <person name="Clum A."/>
            <person name="Drula E."/>
            <person name="Henrissat B."/>
            <person name="Kohler A."/>
            <person name="Grigoriev I.V."/>
            <person name="Martin F.M."/>
            <person name="Hacquard S."/>
        </authorList>
    </citation>
    <scope>NUCLEOTIDE SEQUENCE</scope>
    <source>
        <strain evidence="6">MPI-CAGE-AT-0016</strain>
    </source>
</reference>
<comment type="similarity">
    <text evidence="1">Belongs to the peptidase S33 family.</text>
</comment>
<dbReference type="OrthoDB" id="425534at2759"/>
<evidence type="ECO:0000313" key="6">
    <source>
        <dbReference type="EMBL" id="KAH7374708.1"/>
    </source>
</evidence>
<name>A0A8K0TM36_9PEZI</name>
<dbReference type="EMBL" id="JAGPXD010000001">
    <property type="protein sequence ID" value="KAH7374708.1"/>
    <property type="molecule type" value="Genomic_DNA"/>
</dbReference>
<keyword evidence="7" id="KW-1185">Reference proteome</keyword>
<dbReference type="PANTHER" id="PTHR43248">
    <property type="entry name" value="2-SUCCINYL-6-HYDROXY-2,4-CYCLOHEXADIENE-1-CARBOXYLATE SYNTHASE"/>
    <property type="match status" value="1"/>
</dbReference>
<proteinExistence type="inferred from homology"/>
<feature type="domain" description="AB hydrolase-1" evidence="4">
    <location>
        <begin position="87"/>
        <end position="267"/>
    </location>
</feature>
<keyword evidence="2 6" id="KW-0378">Hydrolase</keyword>
<comment type="caution">
    <text evidence="6">The sequence shown here is derived from an EMBL/GenBank/DDBJ whole genome shotgun (WGS) entry which is preliminary data.</text>
</comment>
<evidence type="ECO:0000256" key="2">
    <source>
        <dbReference type="ARBA" id="ARBA00022801"/>
    </source>
</evidence>
<evidence type="ECO:0000259" key="5">
    <source>
        <dbReference type="Pfam" id="PF08386"/>
    </source>
</evidence>
<dbReference type="AlphaFoldDB" id="A0A8K0TM36"/>
<evidence type="ECO:0000256" key="3">
    <source>
        <dbReference type="SAM" id="SignalP"/>
    </source>
</evidence>
<evidence type="ECO:0000313" key="7">
    <source>
        <dbReference type="Proteomes" id="UP000813385"/>
    </source>
</evidence>
<dbReference type="Proteomes" id="UP000813385">
    <property type="component" value="Unassembled WGS sequence"/>
</dbReference>
<evidence type="ECO:0000256" key="1">
    <source>
        <dbReference type="ARBA" id="ARBA00010088"/>
    </source>
</evidence>
<feature type="domain" description="Peptidase S33 tripeptidyl aminopeptidase-like C-terminal" evidence="5">
    <location>
        <begin position="439"/>
        <end position="532"/>
    </location>
</feature>
<accession>A0A8K0TM36</accession>
<dbReference type="PANTHER" id="PTHR43248:SF25">
    <property type="entry name" value="AB HYDROLASE-1 DOMAIN-CONTAINING PROTEIN-RELATED"/>
    <property type="match status" value="1"/>
</dbReference>
<dbReference type="SUPFAM" id="SSF53474">
    <property type="entry name" value="alpha/beta-Hydrolases"/>
    <property type="match status" value="1"/>
</dbReference>
<evidence type="ECO:0000259" key="4">
    <source>
        <dbReference type="Pfam" id="PF00561"/>
    </source>
</evidence>
<dbReference type="InterPro" id="IPR029058">
    <property type="entry name" value="AB_hydrolase_fold"/>
</dbReference>
<dbReference type="InterPro" id="IPR013595">
    <property type="entry name" value="Pept_S33_TAP-like_C"/>
</dbReference>
<keyword evidence="3" id="KW-0732">Signal</keyword>
<organism evidence="6 7">
    <name type="scientific">Plectosphaerella cucumerina</name>
    <dbReference type="NCBI Taxonomy" id="40658"/>
    <lineage>
        <taxon>Eukaryota</taxon>
        <taxon>Fungi</taxon>
        <taxon>Dikarya</taxon>
        <taxon>Ascomycota</taxon>
        <taxon>Pezizomycotina</taxon>
        <taxon>Sordariomycetes</taxon>
        <taxon>Hypocreomycetidae</taxon>
        <taxon>Glomerellales</taxon>
        <taxon>Plectosphaerellaceae</taxon>
        <taxon>Plectosphaerella</taxon>
    </lineage>
</organism>
<dbReference type="Pfam" id="PF00561">
    <property type="entry name" value="Abhydrolase_1"/>
    <property type="match status" value="1"/>
</dbReference>
<dbReference type="Pfam" id="PF08386">
    <property type="entry name" value="Abhydrolase_4"/>
    <property type="match status" value="1"/>
</dbReference>
<protein>
    <submittedName>
        <fullName evidence="6">Alpha/Beta hydrolase protein</fullName>
    </submittedName>
</protein>